<name>A0AAJ4W9V7_9GAMM</name>
<accession>A0AAJ4W9V7</accession>
<keyword evidence="1" id="KW-0732">Signal</keyword>
<dbReference type="Pfam" id="PF12034">
    <property type="entry name" value="YfbK_C"/>
    <property type="match status" value="1"/>
</dbReference>
<dbReference type="PROSITE" id="PS51257">
    <property type="entry name" value="PROKAR_LIPOPROTEIN"/>
    <property type="match status" value="1"/>
</dbReference>
<evidence type="ECO:0000313" key="4">
    <source>
        <dbReference type="EMBL" id="SFC63771.1"/>
    </source>
</evidence>
<evidence type="ECO:0000256" key="1">
    <source>
        <dbReference type="SAM" id="SignalP"/>
    </source>
</evidence>
<dbReference type="Proteomes" id="UP000226420">
    <property type="component" value="Unassembled WGS sequence"/>
</dbReference>
<dbReference type="Gene3D" id="3.40.50.410">
    <property type="entry name" value="von Willebrand factor, type A domain"/>
    <property type="match status" value="1"/>
</dbReference>
<dbReference type="EMBL" id="FOLW01000003">
    <property type="protein sequence ID" value="SFC63771.1"/>
    <property type="molecule type" value="Genomic_DNA"/>
</dbReference>
<dbReference type="AlphaFoldDB" id="A0AAJ4W9V7"/>
<feature type="domain" description="Uncharacterised protein YfbK N-terminal" evidence="3">
    <location>
        <begin position="56"/>
        <end position="132"/>
    </location>
</feature>
<feature type="domain" description="Uncharacterized protein YfbK C-terminal" evidence="2">
    <location>
        <begin position="322"/>
        <end position="501"/>
    </location>
</feature>
<dbReference type="Pfam" id="PF12450">
    <property type="entry name" value="vWF_A"/>
    <property type="match status" value="1"/>
</dbReference>
<comment type="caution">
    <text evidence="4">The sequence shown here is derived from an EMBL/GenBank/DDBJ whole genome shotgun (WGS) entry which is preliminary data.</text>
</comment>
<reference evidence="4 5" key="1">
    <citation type="submission" date="2016-10" db="EMBL/GenBank/DDBJ databases">
        <authorList>
            <person name="Varghese N."/>
            <person name="Submissions S."/>
        </authorList>
    </citation>
    <scope>NUCLEOTIDE SEQUENCE [LARGE SCALE GENOMIC DNA]</scope>
    <source>
        <strain evidence="4 5">DSM 5563</strain>
    </source>
</reference>
<evidence type="ECO:0000313" key="5">
    <source>
        <dbReference type="Proteomes" id="UP000226420"/>
    </source>
</evidence>
<dbReference type="RefSeq" id="WP_074821723.1">
    <property type="nucleotide sequence ID" value="NZ_FOLW01000003.1"/>
</dbReference>
<dbReference type="InterPro" id="IPR022156">
    <property type="entry name" value="Uncharacterised_YfbK_N"/>
</dbReference>
<dbReference type="InterPro" id="IPR021908">
    <property type="entry name" value="YfbK_C"/>
</dbReference>
<dbReference type="InterPro" id="IPR036465">
    <property type="entry name" value="vWFA_dom_sf"/>
</dbReference>
<protein>
    <submittedName>
        <fullName evidence="4">Ca-activated chloride channel family protein</fullName>
    </submittedName>
</protein>
<evidence type="ECO:0000259" key="2">
    <source>
        <dbReference type="Pfam" id="PF12034"/>
    </source>
</evidence>
<feature type="signal peptide" evidence="1">
    <location>
        <begin position="1"/>
        <end position="23"/>
    </location>
</feature>
<organism evidence="4 5">
    <name type="scientific">Pragia fontium DSM 5563 = ATCC 49100</name>
    <dbReference type="NCBI Taxonomy" id="1122977"/>
    <lineage>
        <taxon>Bacteria</taxon>
        <taxon>Pseudomonadati</taxon>
        <taxon>Pseudomonadota</taxon>
        <taxon>Gammaproteobacteria</taxon>
        <taxon>Enterobacterales</taxon>
        <taxon>Budviciaceae</taxon>
        <taxon>Pragia</taxon>
    </lineage>
</organism>
<sequence length="516" mass="55543">MTKAQSVKRGIHSLALLSALVLAGCSSTDPNMNLPAAVKTAGSADQITKSAHKANAQTGPEVLMSAGQNNGSYNNMRRALVRSELPAKNGIQLAEWVNFFPYDYPQTQGRIPFSAVSEMANTPWNPNTRLLRVAIKADDAQTSERRAANLVVFVGADGSDLSLIKLSLTRLVNQLTAQDSLAIITTAGDNGVLLAPTYGSSKDKMLSAIDNLKSGKANKDTDRLSQAYSLAKEHYLTDGINRVILAGNSNFSAGFKDIAEAQNFFANQQNSGVSLTALGFTATQFTPSSLAEIADEGNGVYSYIDNQRDADKIWSEQLRSTQTPVAKDFSMKVEFNPSYVKAYRLLGYQAPATDNESANKGIVVTGQTLTALYEVIPAGDAGSWAGQEFGPIYTPSNSSYLSKTKEMAMVHLRYHKPTAQGDSQRIELPVPASRMNTPLKDSSQDFRFAAAVAAFAQQLKDGGVTTGNFTLNDTLKLANEGQGSDKFELRGEFIQLVKNAQEALPKASPVKGKEDK</sequence>
<feature type="chain" id="PRO_5042609837" evidence="1">
    <location>
        <begin position="24"/>
        <end position="516"/>
    </location>
</feature>
<evidence type="ECO:0000259" key="3">
    <source>
        <dbReference type="Pfam" id="PF12450"/>
    </source>
</evidence>
<gene>
    <name evidence="4" type="ORF">SAMN02745723_103178</name>
</gene>
<proteinExistence type="predicted"/>
<dbReference type="SUPFAM" id="SSF53300">
    <property type="entry name" value="vWA-like"/>
    <property type="match status" value="1"/>
</dbReference>